<dbReference type="Gene3D" id="3.30.450.20">
    <property type="entry name" value="PAS domain"/>
    <property type="match status" value="1"/>
</dbReference>
<dbReference type="SUPFAM" id="SSF55073">
    <property type="entry name" value="Nucleotide cyclase"/>
    <property type="match status" value="1"/>
</dbReference>
<organism evidence="5 6">
    <name type="scientific">Cohnella soli</name>
    <dbReference type="NCBI Taxonomy" id="425005"/>
    <lineage>
        <taxon>Bacteria</taxon>
        <taxon>Bacillati</taxon>
        <taxon>Bacillota</taxon>
        <taxon>Bacilli</taxon>
        <taxon>Bacillales</taxon>
        <taxon>Paenibacillaceae</taxon>
        <taxon>Cohnella</taxon>
    </lineage>
</organism>
<dbReference type="InterPro" id="IPR001789">
    <property type="entry name" value="Sig_transdc_resp-reg_receiver"/>
</dbReference>
<dbReference type="Pfam" id="PF00990">
    <property type="entry name" value="GGDEF"/>
    <property type="match status" value="1"/>
</dbReference>
<dbReference type="SMART" id="SM00052">
    <property type="entry name" value="EAL"/>
    <property type="match status" value="1"/>
</dbReference>
<protein>
    <submittedName>
        <fullName evidence="5">EAL domain-containing protein</fullName>
    </submittedName>
</protein>
<dbReference type="PANTHER" id="PTHR44757">
    <property type="entry name" value="DIGUANYLATE CYCLASE DGCP"/>
    <property type="match status" value="1"/>
</dbReference>
<dbReference type="SMART" id="SM00448">
    <property type="entry name" value="REC"/>
    <property type="match status" value="1"/>
</dbReference>
<dbReference type="Gene3D" id="3.30.70.270">
    <property type="match status" value="1"/>
</dbReference>
<feature type="domain" description="Response regulatory" evidence="2">
    <location>
        <begin position="14"/>
        <end position="131"/>
    </location>
</feature>
<proteinExistence type="predicted"/>
<evidence type="ECO:0000259" key="3">
    <source>
        <dbReference type="PROSITE" id="PS50883"/>
    </source>
</evidence>
<dbReference type="PROSITE" id="PS50887">
    <property type="entry name" value="GGDEF"/>
    <property type="match status" value="1"/>
</dbReference>
<dbReference type="CDD" id="cd01948">
    <property type="entry name" value="EAL"/>
    <property type="match status" value="1"/>
</dbReference>
<dbReference type="NCBIfam" id="TIGR00254">
    <property type="entry name" value="GGDEF"/>
    <property type="match status" value="1"/>
</dbReference>
<dbReference type="SUPFAM" id="SSF55785">
    <property type="entry name" value="PYP-like sensor domain (PAS domain)"/>
    <property type="match status" value="1"/>
</dbReference>
<dbReference type="Gene3D" id="3.40.50.2300">
    <property type="match status" value="1"/>
</dbReference>
<dbReference type="SUPFAM" id="SSF141868">
    <property type="entry name" value="EAL domain-like"/>
    <property type="match status" value="1"/>
</dbReference>
<dbReference type="InterPro" id="IPR043128">
    <property type="entry name" value="Rev_trsase/Diguanyl_cyclase"/>
</dbReference>
<dbReference type="Pfam" id="PF00563">
    <property type="entry name" value="EAL"/>
    <property type="match status" value="1"/>
</dbReference>
<dbReference type="InterPro" id="IPR029787">
    <property type="entry name" value="Nucleotide_cyclase"/>
</dbReference>
<dbReference type="Proteomes" id="UP001596113">
    <property type="component" value="Unassembled WGS sequence"/>
</dbReference>
<dbReference type="InterPro" id="IPR035965">
    <property type="entry name" value="PAS-like_dom_sf"/>
</dbReference>
<dbReference type="InterPro" id="IPR052155">
    <property type="entry name" value="Biofilm_reg_signaling"/>
</dbReference>
<dbReference type="PANTHER" id="PTHR44757:SF2">
    <property type="entry name" value="BIOFILM ARCHITECTURE MAINTENANCE PROTEIN MBAA"/>
    <property type="match status" value="1"/>
</dbReference>
<comment type="caution">
    <text evidence="5">The sequence shown here is derived from an EMBL/GenBank/DDBJ whole genome shotgun (WGS) entry which is preliminary data.</text>
</comment>
<dbReference type="SMART" id="SM00267">
    <property type="entry name" value="GGDEF"/>
    <property type="match status" value="1"/>
</dbReference>
<evidence type="ECO:0000256" key="1">
    <source>
        <dbReference type="PROSITE-ProRule" id="PRU00169"/>
    </source>
</evidence>
<dbReference type="PROSITE" id="PS50110">
    <property type="entry name" value="RESPONSE_REGULATORY"/>
    <property type="match status" value="1"/>
</dbReference>
<dbReference type="EMBL" id="JBHSMI010000029">
    <property type="protein sequence ID" value="MFC5405302.1"/>
    <property type="molecule type" value="Genomic_DNA"/>
</dbReference>
<dbReference type="CDD" id="cd01949">
    <property type="entry name" value="GGDEF"/>
    <property type="match status" value="1"/>
</dbReference>
<dbReference type="InterPro" id="IPR001633">
    <property type="entry name" value="EAL_dom"/>
</dbReference>
<keyword evidence="6" id="KW-1185">Reference proteome</keyword>
<evidence type="ECO:0000313" key="5">
    <source>
        <dbReference type="EMBL" id="MFC5405302.1"/>
    </source>
</evidence>
<feature type="modified residue" description="4-aspartylphosphate" evidence="1">
    <location>
        <position position="65"/>
    </location>
</feature>
<accession>A0ABW0HYL9</accession>
<reference evidence="6" key="1">
    <citation type="journal article" date="2019" name="Int. J. Syst. Evol. Microbiol.">
        <title>The Global Catalogue of Microorganisms (GCM) 10K type strain sequencing project: providing services to taxonomists for standard genome sequencing and annotation.</title>
        <authorList>
            <consortium name="The Broad Institute Genomics Platform"/>
            <consortium name="The Broad Institute Genome Sequencing Center for Infectious Disease"/>
            <person name="Wu L."/>
            <person name="Ma J."/>
        </authorList>
    </citation>
    <scope>NUCLEOTIDE SEQUENCE [LARGE SCALE GENOMIC DNA]</scope>
    <source>
        <strain evidence="6">CGMCC 1.18575</strain>
    </source>
</reference>
<keyword evidence="1" id="KW-0597">Phosphoprotein</keyword>
<dbReference type="Gene3D" id="3.20.20.450">
    <property type="entry name" value="EAL domain"/>
    <property type="match status" value="1"/>
</dbReference>
<dbReference type="SUPFAM" id="SSF52172">
    <property type="entry name" value="CheY-like"/>
    <property type="match status" value="1"/>
</dbReference>
<feature type="domain" description="GGDEF" evidence="4">
    <location>
        <begin position="326"/>
        <end position="458"/>
    </location>
</feature>
<evidence type="ECO:0000259" key="2">
    <source>
        <dbReference type="PROSITE" id="PS50110"/>
    </source>
</evidence>
<dbReference type="PROSITE" id="PS50883">
    <property type="entry name" value="EAL"/>
    <property type="match status" value="1"/>
</dbReference>
<feature type="domain" description="EAL" evidence="3">
    <location>
        <begin position="467"/>
        <end position="720"/>
    </location>
</feature>
<dbReference type="Pfam" id="PF00072">
    <property type="entry name" value="Response_reg"/>
    <property type="match status" value="1"/>
</dbReference>
<name>A0ABW0HYL9_9BACL</name>
<dbReference type="InterPro" id="IPR035919">
    <property type="entry name" value="EAL_sf"/>
</dbReference>
<gene>
    <name evidence="5" type="ORF">ACFPOF_21380</name>
</gene>
<dbReference type="CDD" id="cd17541">
    <property type="entry name" value="REC_CheB-like"/>
    <property type="match status" value="1"/>
</dbReference>
<dbReference type="InterPro" id="IPR011006">
    <property type="entry name" value="CheY-like_superfamily"/>
</dbReference>
<sequence>MIEANARSAGYPKKVMVVDDSAVMRRLVQAILEKDPAFVVVATASNGQEALDRLAELQLDLITLDVEMPVMDGLTALQKMMSDYTVPVVMLSSYTNEGSTFAFDALAMGAADFFHKDMLFIQPPNPLFVDEFLMRCKAAPGSQTPWRIKERWDGIDGIMQLFIGFMASCTDEQVVVSDSLLQVVNKLNGMIYAFKEENGRFNHTKYAGEMLKKLGISTSRVIGEGLESFYPAEITGFISTLYRRAWDGEDSVFYEFEWKESVIQGVFQPIRQNGTVVEVCGLALDMTEQKRLKDQLNLLNMHDPLTGLPHRRYVREAMDEFVASRDSFSVFFINLDHFKIANDTLGHEVGDKVLQLTARRLKTFDRDNTVIFRAGGDEFVVLAADLTKEAEARLSEQMRLALGHPVRIDNHDVQMSASIGICRFPDDHQDPEHLSRYAHIAMDHAKSLGGNCCQTFEPSFQEKMQLRMTIERHLRKAIELNELSLHYQPQIDTLNGRIVGFECLVRWDNSELGRVSPATFIPVAEETGLIYDIGEWALREGCLQNKRWQDEGIIHVPVAVNLSPSQFYDQKLKERIESVLAETGLDPAYLVLEITEGMTMHVQGSIAALKDLKALGVSIAIDDFGIGYSSLSYLKEFPIDKLKIDQSFVRGMKDHPINTAIVHAVQSMASCLGLDVIAEGVETEEQVEMLTELGCRTMQGYLFSFPIVAAQVPELSRNYANV</sequence>
<dbReference type="RefSeq" id="WP_378136423.1">
    <property type="nucleotide sequence ID" value="NZ_JBHSMI010000029.1"/>
</dbReference>
<dbReference type="InterPro" id="IPR000160">
    <property type="entry name" value="GGDEF_dom"/>
</dbReference>
<evidence type="ECO:0000313" key="6">
    <source>
        <dbReference type="Proteomes" id="UP001596113"/>
    </source>
</evidence>
<evidence type="ECO:0000259" key="4">
    <source>
        <dbReference type="PROSITE" id="PS50887"/>
    </source>
</evidence>